<evidence type="ECO:0000313" key="5">
    <source>
        <dbReference type="Proteomes" id="UP000584642"/>
    </source>
</evidence>
<keyword evidence="1" id="KW-0808">Transferase</keyword>
<dbReference type="EMBL" id="JABFDB010000001">
    <property type="protein sequence ID" value="NYZ19064.1"/>
    <property type="molecule type" value="Genomic_DNA"/>
</dbReference>
<feature type="domain" description="N-acetyltransferase" evidence="3">
    <location>
        <begin position="8"/>
        <end position="198"/>
    </location>
</feature>
<dbReference type="InterPro" id="IPR050832">
    <property type="entry name" value="Bact_Acetyltransf"/>
</dbReference>
<accession>A0ABX2T415</accession>
<gene>
    <name evidence="4" type="ORF">HND93_05020</name>
</gene>
<dbReference type="Proteomes" id="UP000584642">
    <property type="component" value="Unassembled WGS sequence"/>
</dbReference>
<dbReference type="InterPro" id="IPR016181">
    <property type="entry name" value="Acyl_CoA_acyltransferase"/>
</dbReference>
<dbReference type="PANTHER" id="PTHR43877:SF1">
    <property type="entry name" value="ACETYLTRANSFERASE"/>
    <property type="match status" value="1"/>
</dbReference>
<dbReference type="PROSITE" id="PS51186">
    <property type="entry name" value="GNAT"/>
    <property type="match status" value="1"/>
</dbReference>
<protein>
    <submittedName>
        <fullName evidence="4">GNAT family N-acetyltransferase</fullName>
    </submittedName>
</protein>
<organism evidence="4 5">
    <name type="scientific">Azospirillum oleiclasticum</name>
    <dbReference type="NCBI Taxonomy" id="2735135"/>
    <lineage>
        <taxon>Bacteria</taxon>
        <taxon>Pseudomonadati</taxon>
        <taxon>Pseudomonadota</taxon>
        <taxon>Alphaproteobacteria</taxon>
        <taxon>Rhodospirillales</taxon>
        <taxon>Azospirillaceae</taxon>
        <taxon>Azospirillum</taxon>
    </lineage>
</organism>
<keyword evidence="2" id="KW-0012">Acyltransferase</keyword>
<reference evidence="4 5" key="1">
    <citation type="submission" date="2020-05" db="EMBL/GenBank/DDBJ databases">
        <title>Azospirillum oleiclasticum sp. nov, a nitrogen-fixing and heavy crude oil-emulsifying bacterium isolated from the crude oil of Yumen Oilfield.</title>
        <authorList>
            <person name="Wu D."/>
            <person name="Cai M."/>
            <person name="Zhang X."/>
        </authorList>
    </citation>
    <scope>NUCLEOTIDE SEQUENCE [LARGE SCALE GENOMIC DNA]</scope>
    <source>
        <strain evidence="4 5">ROY-1-1-2</strain>
    </source>
</reference>
<sequence>MPIRSADATIRPAEPDDAADVARFVTMAGGGVYEFLLDGLVPGVAAAEMLTPGIAGRSGSFSHRQCAVAVCGDRIVGAVHAYPTDWMRDADRSFLPQDRLDHLAAFDRTQDWGSYFLSAIAVHRDHRRAGHALRLLDWAYGRARTGGFSRMSLHVWADNLAARRLYEAQGFAELAHVPVPWHPRLPREGGCILMGRGV</sequence>
<comment type="caution">
    <text evidence="4">The sequence shown here is derived from an EMBL/GenBank/DDBJ whole genome shotgun (WGS) entry which is preliminary data.</text>
</comment>
<dbReference type="PANTHER" id="PTHR43877">
    <property type="entry name" value="AMINOALKYLPHOSPHONATE N-ACETYLTRANSFERASE-RELATED-RELATED"/>
    <property type="match status" value="1"/>
</dbReference>
<name>A0ABX2T415_9PROT</name>
<dbReference type="RefSeq" id="WP_180280745.1">
    <property type="nucleotide sequence ID" value="NZ_JABFDB010000001.1"/>
</dbReference>
<evidence type="ECO:0000256" key="1">
    <source>
        <dbReference type="ARBA" id="ARBA00022679"/>
    </source>
</evidence>
<dbReference type="Gene3D" id="3.40.630.30">
    <property type="match status" value="1"/>
</dbReference>
<keyword evidence="5" id="KW-1185">Reference proteome</keyword>
<proteinExistence type="predicted"/>
<dbReference type="CDD" id="cd04301">
    <property type="entry name" value="NAT_SF"/>
    <property type="match status" value="1"/>
</dbReference>
<evidence type="ECO:0000313" key="4">
    <source>
        <dbReference type="EMBL" id="NYZ19064.1"/>
    </source>
</evidence>
<evidence type="ECO:0000259" key="3">
    <source>
        <dbReference type="PROSITE" id="PS51186"/>
    </source>
</evidence>
<evidence type="ECO:0000256" key="2">
    <source>
        <dbReference type="ARBA" id="ARBA00023315"/>
    </source>
</evidence>
<dbReference type="SUPFAM" id="SSF55729">
    <property type="entry name" value="Acyl-CoA N-acyltransferases (Nat)"/>
    <property type="match status" value="1"/>
</dbReference>
<dbReference type="InterPro" id="IPR000182">
    <property type="entry name" value="GNAT_dom"/>
</dbReference>
<dbReference type="Pfam" id="PF00583">
    <property type="entry name" value="Acetyltransf_1"/>
    <property type="match status" value="1"/>
</dbReference>